<accession>A0A3N1UKS2</accession>
<dbReference type="EMBL" id="RJVA01000014">
    <property type="protein sequence ID" value="ROQ90733.1"/>
    <property type="molecule type" value="Genomic_DNA"/>
</dbReference>
<evidence type="ECO:0000256" key="1">
    <source>
        <dbReference type="SAM" id="Phobius"/>
    </source>
</evidence>
<feature type="transmembrane region" description="Helical" evidence="1">
    <location>
        <begin position="58"/>
        <end position="75"/>
    </location>
</feature>
<sequence>MNDTWQKVLGFLKEYNMTKVGETLRSVDWNAVLHEPLFWVAVIAFLGWILWKKALRTLLVACSLVAFVFLLHYTLPPSGEALTLDKLLPFAGGCLGLLAVNVYFLIIRSG</sequence>
<feature type="transmembrane region" description="Helical" evidence="1">
    <location>
        <begin position="31"/>
        <end position="51"/>
    </location>
</feature>
<comment type="caution">
    <text evidence="2">The sequence shown here is derived from an EMBL/GenBank/DDBJ whole genome shotgun (WGS) entry which is preliminary data.</text>
</comment>
<proteinExistence type="predicted"/>
<reference evidence="2 3" key="1">
    <citation type="submission" date="2018-11" db="EMBL/GenBank/DDBJ databases">
        <title>Genomic Encyclopedia of Type Strains, Phase IV (KMG-IV): sequencing the most valuable type-strain genomes for metagenomic binning, comparative biology and taxonomic classification.</title>
        <authorList>
            <person name="Goeker M."/>
        </authorList>
    </citation>
    <scope>NUCLEOTIDE SEQUENCE [LARGE SCALE GENOMIC DNA]</scope>
    <source>
        <strain evidence="2 3">DSM 22027</strain>
    </source>
</reference>
<evidence type="ECO:0000313" key="3">
    <source>
        <dbReference type="Proteomes" id="UP000276223"/>
    </source>
</evidence>
<feature type="transmembrane region" description="Helical" evidence="1">
    <location>
        <begin position="87"/>
        <end position="107"/>
    </location>
</feature>
<keyword evidence="1" id="KW-0812">Transmembrane</keyword>
<keyword evidence="3" id="KW-1185">Reference proteome</keyword>
<evidence type="ECO:0000313" key="2">
    <source>
        <dbReference type="EMBL" id="ROQ90733.1"/>
    </source>
</evidence>
<keyword evidence="1" id="KW-1133">Transmembrane helix</keyword>
<keyword evidence="1" id="KW-0472">Membrane</keyword>
<name>A0A3N1UKS2_9BACT</name>
<protein>
    <submittedName>
        <fullName evidence="2">Uncharacterized protein</fullName>
    </submittedName>
</protein>
<gene>
    <name evidence="2" type="ORF">EDC27_2623</name>
</gene>
<organism evidence="2 3">
    <name type="scientific">Desulfosoma caldarium</name>
    <dbReference type="NCBI Taxonomy" id="610254"/>
    <lineage>
        <taxon>Bacteria</taxon>
        <taxon>Pseudomonadati</taxon>
        <taxon>Thermodesulfobacteriota</taxon>
        <taxon>Syntrophobacteria</taxon>
        <taxon>Syntrophobacterales</taxon>
        <taxon>Syntrophobacteraceae</taxon>
        <taxon>Desulfosoma</taxon>
    </lineage>
</organism>
<dbReference type="AlphaFoldDB" id="A0A3N1UKS2"/>
<dbReference type="Proteomes" id="UP000276223">
    <property type="component" value="Unassembled WGS sequence"/>
</dbReference>
<dbReference type="RefSeq" id="WP_123291077.1">
    <property type="nucleotide sequence ID" value="NZ_RJVA01000014.1"/>
</dbReference>
<dbReference type="OrthoDB" id="5515110at2"/>